<evidence type="ECO:0000256" key="19">
    <source>
        <dbReference type="HAMAP-Rule" id="MF_00037"/>
    </source>
</evidence>
<evidence type="ECO:0000256" key="10">
    <source>
        <dbReference type="ARBA" id="ARBA00022827"/>
    </source>
</evidence>
<evidence type="ECO:0000259" key="20">
    <source>
        <dbReference type="Pfam" id="PF02873"/>
    </source>
</evidence>
<dbReference type="HOGENOM" id="CLU_035304_1_2_7"/>
<evidence type="ECO:0000256" key="11">
    <source>
        <dbReference type="ARBA" id="ARBA00022857"/>
    </source>
</evidence>
<evidence type="ECO:0000256" key="7">
    <source>
        <dbReference type="ARBA" id="ARBA00022490"/>
    </source>
</evidence>
<dbReference type="RefSeq" id="WP_013469568.1">
    <property type="nucleotide sequence ID" value="NC_014810.2"/>
</dbReference>
<dbReference type="PANTHER" id="PTHR21071:SF4">
    <property type="entry name" value="UDP-N-ACETYLENOLPYRUVOYLGLUCOSAMINE REDUCTASE"/>
    <property type="match status" value="1"/>
</dbReference>
<evidence type="ECO:0000256" key="9">
    <source>
        <dbReference type="ARBA" id="ARBA00022630"/>
    </source>
</evidence>
<comment type="pathway">
    <text evidence="4 19">Cell wall biogenesis; peptidoglycan biosynthesis.</text>
</comment>
<dbReference type="Gene3D" id="3.30.465.10">
    <property type="match status" value="1"/>
</dbReference>
<keyword evidence="16 19" id="KW-0961">Cell wall biogenesis/degradation</keyword>
<dbReference type="InterPro" id="IPR003170">
    <property type="entry name" value="MurB"/>
</dbReference>
<sequence>MSLVLDFSKYSSVEIGGKVQVALLRTYGSYEVQMVGLGNNLLVSPHARNLAILDRCFDTIEDKGSFIEVGAKTNAQKLFSYFRDHNLGGLEFLSALPGSVGGLLKMNAGMKAYQMSDVILQANINGTWLDLEALGLGYRTSVFEGVVFGVRLQKIQGFRKSVLQECQSMRFHPKKPSFGSCFKNPPGDFAGRLLEAVGMKGFSLGRVGFSSAHANFLINLGGAHFEEALDLIELAKERVFNAFGIILQEEVCILT</sequence>
<evidence type="ECO:0000256" key="4">
    <source>
        <dbReference type="ARBA" id="ARBA00004752"/>
    </source>
</evidence>
<dbReference type="GeneID" id="36134372"/>
<evidence type="ECO:0000256" key="15">
    <source>
        <dbReference type="ARBA" id="ARBA00023306"/>
    </source>
</evidence>
<name>E7A8S3_HELFC</name>
<reference evidence="21 22" key="1">
    <citation type="journal article" date="2011" name="Genome Biol. Evol.">
        <title>Comparative whole genome sequence analysis of the carcinogenic bacterial model pathogen Helicobacter felis.</title>
        <authorList>
            <person name="Arnold I.C."/>
            <person name="Zigova Z."/>
            <person name="Holden M."/>
            <person name="Lawley T.D."/>
            <person name="Rad R."/>
            <person name="Dougan G."/>
            <person name="Falkow S."/>
            <person name="Bentley S.D."/>
            <person name="Muller A."/>
        </authorList>
    </citation>
    <scope>NUCLEOTIDE SEQUENCE [LARGE SCALE GENOMIC DNA]</scope>
    <source>
        <strain evidence="22">ATCC 49179 / CCUG 28539 / NCTC 12436 / CS1</strain>
    </source>
</reference>
<evidence type="ECO:0000256" key="2">
    <source>
        <dbReference type="ARBA" id="ARBA00003921"/>
    </source>
</evidence>
<dbReference type="SUPFAM" id="SSF56194">
    <property type="entry name" value="Uridine diphospho-N-Acetylenolpyruvylglucosamine reductase, MurB, C-terminal domain"/>
    <property type="match status" value="1"/>
</dbReference>
<dbReference type="NCBIfam" id="NF010479">
    <property type="entry name" value="PRK13904.1"/>
    <property type="match status" value="1"/>
</dbReference>
<dbReference type="Proteomes" id="UP000007934">
    <property type="component" value="Chromosome"/>
</dbReference>
<dbReference type="STRING" id="936155.HFELIS_11200"/>
<dbReference type="GO" id="GO:0051301">
    <property type="term" value="P:cell division"/>
    <property type="evidence" value="ECO:0007669"/>
    <property type="project" value="UniProtKB-KW"/>
</dbReference>
<keyword evidence="10 19" id="KW-0274">FAD</keyword>
<dbReference type="GO" id="GO:0008360">
    <property type="term" value="P:regulation of cell shape"/>
    <property type="evidence" value="ECO:0007669"/>
    <property type="project" value="UniProtKB-KW"/>
</dbReference>
<dbReference type="InterPro" id="IPR036635">
    <property type="entry name" value="MurB_C_sf"/>
</dbReference>
<evidence type="ECO:0000256" key="5">
    <source>
        <dbReference type="ARBA" id="ARBA00012518"/>
    </source>
</evidence>
<evidence type="ECO:0000313" key="22">
    <source>
        <dbReference type="Proteomes" id="UP000007934"/>
    </source>
</evidence>
<feature type="domain" description="UDP-N-acetylenolpyruvoylglucosamine reductase C-terminal" evidence="20">
    <location>
        <begin position="168"/>
        <end position="253"/>
    </location>
</feature>
<gene>
    <name evidence="19 21" type="primary">murB</name>
    <name evidence="21" type="ordered locus">Hfelis_11200</name>
</gene>
<dbReference type="GO" id="GO:0008762">
    <property type="term" value="F:UDP-N-acetylmuramate dehydrogenase activity"/>
    <property type="evidence" value="ECO:0007669"/>
    <property type="project" value="UniProtKB-UniRule"/>
</dbReference>
<dbReference type="SUPFAM" id="SSF56176">
    <property type="entry name" value="FAD-binding/transporter-associated domain-like"/>
    <property type="match status" value="1"/>
</dbReference>
<dbReference type="KEGG" id="hfe:HFELIS_11200"/>
<evidence type="ECO:0000256" key="17">
    <source>
        <dbReference type="ARBA" id="ARBA00031026"/>
    </source>
</evidence>
<comment type="function">
    <text evidence="2 19">Cell wall formation.</text>
</comment>
<dbReference type="NCBIfam" id="TIGR00179">
    <property type="entry name" value="murB"/>
    <property type="match status" value="1"/>
</dbReference>
<dbReference type="eggNOG" id="COG0812">
    <property type="taxonomic scope" value="Bacteria"/>
</dbReference>
<proteinExistence type="inferred from homology"/>
<keyword evidence="22" id="KW-1185">Reference proteome</keyword>
<keyword evidence="15 19" id="KW-0131">Cell cycle</keyword>
<evidence type="ECO:0000256" key="18">
    <source>
        <dbReference type="ARBA" id="ARBA00048914"/>
    </source>
</evidence>
<dbReference type="GO" id="GO:0009252">
    <property type="term" value="P:peptidoglycan biosynthetic process"/>
    <property type="evidence" value="ECO:0007669"/>
    <property type="project" value="UniProtKB-UniRule"/>
</dbReference>
<accession>E7A8S3</accession>
<keyword evidence="7 19" id="KW-0963">Cytoplasm</keyword>
<evidence type="ECO:0000256" key="8">
    <source>
        <dbReference type="ARBA" id="ARBA00022618"/>
    </source>
</evidence>
<keyword evidence="13 19" id="KW-0573">Peptidoglycan synthesis</keyword>
<dbReference type="Pfam" id="PF02873">
    <property type="entry name" value="MurB_C"/>
    <property type="match status" value="1"/>
</dbReference>
<keyword evidence="12 19" id="KW-0133">Cell shape</keyword>
<dbReference type="GO" id="GO:0071555">
    <property type="term" value="P:cell wall organization"/>
    <property type="evidence" value="ECO:0007669"/>
    <property type="project" value="UniProtKB-KW"/>
</dbReference>
<dbReference type="UniPathway" id="UPA00219"/>
<evidence type="ECO:0000256" key="3">
    <source>
        <dbReference type="ARBA" id="ARBA00004496"/>
    </source>
</evidence>
<dbReference type="GO" id="GO:0005829">
    <property type="term" value="C:cytosol"/>
    <property type="evidence" value="ECO:0007669"/>
    <property type="project" value="TreeGrafter"/>
</dbReference>
<feature type="active site" evidence="19">
    <location>
        <position position="139"/>
    </location>
</feature>
<comment type="catalytic activity">
    <reaction evidence="18 19">
        <text>UDP-N-acetyl-alpha-D-muramate + NADP(+) = UDP-N-acetyl-3-O-(1-carboxyvinyl)-alpha-D-glucosamine + NADPH + H(+)</text>
        <dbReference type="Rhea" id="RHEA:12248"/>
        <dbReference type="ChEBI" id="CHEBI:15378"/>
        <dbReference type="ChEBI" id="CHEBI:57783"/>
        <dbReference type="ChEBI" id="CHEBI:58349"/>
        <dbReference type="ChEBI" id="CHEBI:68483"/>
        <dbReference type="ChEBI" id="CHEBI:70757"/>
        <dbReference type="EC" id="1.3.1.98"/>
    </reaction>
</comment>
<dbReference type="GO" id="GO:0050660">
    <property type="term" value="F:flavin adenine dinucleotide binding"/>
    <property type="evidence" value="ECO:0007669"/>
    <property type="project" value="InterPro"/>
</dbReference>
<dbReference type="PANTHER" id="PTHR21071">
    <property type="entry name" value="UDP-N-ACETYLENOLPYRUVOYLGLUCOSAMINE REDUCTASE"/>
    <property type="match status" value="1"/>
</dbReference>
<dbReference type="InterPro" id="IPR036318">
    <property type="entry name" value="FAD-bd_PCMH-like_sf"/>
</dbReference>
<dbReference type="HAMAP" id="MF_00037">
    <property type="entry name" value="MurB"/>
    <property type="match status" value="1"/>
</dbReference>
<keyword evidence="14 19" id="KW-0560">Oxidoreductase</keyword>
<dbReference type="InterPro" id="IPR016169">
    <property type="entry name" value="FAD-bd_PCMH_sub2"/>
</dbReference>
<feature type="active site" evidence="19">
    <location>
        <position position="250"/>
    </location>
</feature>
<evidence type="ECO:0000256" key="13">
    <source>
        <dbReference type="ARBA" id="ARBA00022984"/>
    </source>
</evidence>
<dbReference type="OrthoDB" id="9804753at2"/>
<organism evidence="21 22">
    <name type="scientific">Helicobacter felis (strain ATCC 49179 / CCUG 28539 / NCTC 12436 / CS1)</name>
    <dbReference type="NCBI Taxonomy" id="936155"/>
    <lineage>
        <taxon>Bacteria</taxon>
        <taxon>Pseudomonadati</taxon>
        <taxon>Campylobacterota</taxon>
        <taxon>Epsilonproteobacteria</taxon>
        <taxon>Campylobacterales</taxon>
        <taxon>Helicobacteraceae</taxon>
        <taxon>Helicobacter</taxon>
    </lineage>
</organism>
<protein>
    <recommendedName>
        <fullName evidence="6 19">UDP-N-acetylenolpyruvoylglucosamine reductase</fullName>
        <ecNumber evidence="5 19">1.3.1.98</ecNumber>
    </recommendedName>
    <alternativeName>
        <fullName evidence="17 19">UDP-N-acetylmuramate dehydrogenase</fullName>
    </alternativeName>
</protein>
<evidence type="ECO:0000256" key="6">
    <source>
        <dbReference type="ARBA" id="ARBA00015188"/>
    </source>
</evidence>
<keyword evidence="9 19" id="KW-0285">Flavoprotein</keyword>
<dbReference type="Gene3D" id="3.90.78.10">
    <property type="entry name" value="UDP-N-acetylenolpyruvoylglucosamine reductase, C-terminal domain"/>
    <property type="match status" value="1"/>
</dbReference>
<keyword evidence="11 19" id="KW-0521">NADP</keyword>
<evidence type="ECO:0000313" key="21">
    <source>
        <dbReference type="EMBL" id="CBY83204.1"/>
    </source>
</evidence>
<evidence type="ECO:0000256" key="16">
    <source>
        <dbReference type="ARBA" id="ARBA00023316"/>
    </source>
</evidence>
<comment type="cofactor">
    <cofactor evidence="1 19">
        <name>FAD</name>
        <dbReference type="ChEBI" id="CHEBI:57692"/>
    </cofactor>
</comment>
<dbReference type="EC" id="1.3.1.98" evidence="5 19"/>
<comment type="subcellular location">
    <subcellularLocation>
        <location evidence="3 19">Cytoplasm</location>
    </subcellularLocation>
</comment>
<dbReference type="AlphaFoldDB" id="E7A8S3"/>
<evidence type="ECO:0000256" key="12">
    <source>
        <dbReference type="ARBA" id="ARBA00022960"/>
    </source>
</evidence>
<comment type="similarity">
    <text evidence="19">Belongs to the MurB family.</text>
</comment>
<keyword evidence="8 19" id="KW-0132">Cell division</keyword>
<dbReference type="EMBL" id="FQ670179">
    <property type="protein sequence ID" value="CBY83204.1"/>
    <property type="molecule type" value="Genomic_DNA"/>
</dbReference>
<dbReference type="InterPro" id="IPR011601">
    <property type="entry name" value="MurB_C"/>
</dbReference>
<feature type="active site" description="Proton donor" evidence="19">
    <location>
        <position position="180"/>
    </location>
</feature>
<evidence type="ECO:0000256" key="14">
    <source>
        <dbReference type="ARBA" id="ARBA00023002"/>
    </source>
</evidence>
<evidence type="ECO:0000256" key="1">
    <source>
        <dbReference type="ARBA" id="ARBA00001974"/>
    </source>
</evidence>